<keyword evidence="1" id="KW-0812">Transmembrane</keyword>
<gene>
    <name evidence="2" type="ORF">NZD86_14615</name>
</gene>
<keyword evidence="1" id="KW-1133">Transmembrane helix</keyword>
<proteinExistence type="predicted"/>
<evidence type="ECO:0000313" key="3">
    <source>
        <dbReference type="Proteomes" id="UP001164803"/>
    </source>
</evidence>
<organism evidence="2 3">
    <name type="scientific">Alicyclobacillus dauci</name>
    <dbReference type="NCBI Taxonomy" id="1475485"/>
    <lineage>
        <taxon>Bacteria</taxon>
        <taxon>Bacillati</taxon>
        <taxon>Bacillota</taxon>
        <taxon>Bacilli</taxon>
        <taxon>Bacillales</taxon>
        <taxon>Alicyclobacillaceae</taxon>
        <taxon>Alicyclobacillus</taxon>
    </lineage>
</organism>
<reference evidence="2" key="1">
    <citation type="submission" date="2022-08" db="EMBL/GenBank/DDBJ databases">
        <title>Alicyclobacillus dauci DSM2870, complete genome.</title>
        <authorList>
            <person name="Wang Q."/>
            <person name="Cai R."/>
            <person name="Wang Z."/>
        </authorList>
    </citation>
    <scope>NUCLEOTIDE SEQUENCE</scope>
    <source>
        <strain evidence="2">DSM 28700</strain>
    </source>
</reference>
<evidence type="ECO:0000313" key="2">
    <source>
        <dbReference type="EMBL" id="WAH35520.1"/>
    </source>
</evidence>
<feature type="transmembrane region" description="Helical" evidence="1">
    <location>
        <begin position="67"/>
        <end position="92"/>
    </location>
</feature>
<dbReference type="InterPro" id="IPR003425">
    <property type="entry name" value="CCB3/YggT"/>
</dbReference>
<sequence>MGVIVNIIQGLFSAYWYVLLATAVVGFIPDLRETQVGQLLFRVTDPYLHVFRRYIRPLPLGQISLDLSWMVGVAVFFIIEEAVSSVLMRLLVSAA</sequence>
<dbReference type="RefSeq" id="WP_268042803.1">
    <property type="nucleotide sequence ID" value="NZ_CP104064.1"/>
</dbReference>
<dbReference type="Pfam" id="PF02325">
    <property type="entry name" value="CCB3_YggT"/>
    <property type="match status" value="1"/>
</dbReference>
<evidence type="ECO:0000256" key="1">
    <source>
        <dbReference type="SAM" id="Phobius"/>
    </source>
</evidence>
<keyword evidence="1" id="KW-0472">Membrane</keyword>
<keyword evidence="3" id="KW-1185">Reference proteome</keyword>
<name>A0ABY6YY26_9BACL</name>
<feature type="transmembrane region" description="Helical" evidence="1">
    <location>
        <begin position="7"/>
        <end position="28"/>
    </location>
</feature>
<accession>A0ABY6YY26</accession>
<dbReference type="Proteomes" id="UP001164803">
    <property type="component" value="Chromosome"/>
</dbReference>
<dbReference type="EMBL" id="CP104064">
    <property type="protein sequence ID" value="WAH35520.1"/>
    <property type="molecule type" value="Genomic_DNA"/>
</dbReference>
<protein>
    <submittedName>
        <fullName evidence="2">YggT family protein</fullName>
    </submittedName>
</protein>